<feature type="domain" description="MIP18 family-like" evidence="1">
    <location>
        <begin position="8"/>
        <end position="80"/>
    </location>
</feature>
<feature type="domain" description="PaaD zinc beta ribbon" evidence="2">
    <location>
        <begin position="110"/>
        <end position="158"/>
    </location>
</feature>
<dbReference type="InterPro" id="IPR056572">
    <property type="entry name" value="Zn_ribbon_PaaD"/>
</dbReference>
<dbReference type="InterPro" id="IPR034904">
    <property type="entry name" value="FSCA_dom_sf"/>
</dbReference>
<evidence type="ECO:0000259" key="2">
    <source>
        <dbReference type="Pfam" id="PF23451"/>
    </source>
</evidence>
<gene>
    <name evidence="3" type="primary">paaJ</name>
    <name evidence="3" type="ORF">GCA01S_034_00370</name>
</gene>
<dbReference type="Pfam" id="PF01883">
    <property type="entry name" value="FeS_assembly_P"/>
    <property type="match status" value="1"/>
</dbReference>
<dbReference type="RefSeq" id="WP_042409888.1">
    <property type="nucleotide sequence ID" value="NZ_BAWO01000034.1"/>
</dbReference>
<dbReference type="InterPro" id="IPR052339">
    <property type="entry name" value="Fe-S_Maturation_MIP18"/>
</dbReference>
<name>A0A023DGX3_9BACL</name>
<reference evidence="3 4" key="1">
    <citation type="submission" date="2014-04" db="EMBL/GenBank/DDBJ databases">
        <title>Whole genome shotgun sequence of Geobacillus caldoxylosilyticus NBRC 107762.</title>
        <authorList>
            <person name="Hosoyama A."/>
            <person name="Hosoyama Y."/>
            <person name="Katano-Makiyama Y."/>
            <person name="Tsuchikane K."/>
            <person name="Ohji S."/>
            <person name="Ichikawa N."/>
            <person name="Yamazoe A."/>
            <person name="Fujita N."/>
        </authorList>
    </citation>
    <scope>NUCLEOTIDE SEQUENCE [LARGE SCALE GENOMIC DNA]</scope>
    <source>
        <strain evidence="3 4">NBRC 107762</strain>
    </source>
</reference>
<sequence>MTFNLAVERIIETLDSVKDPEIDSVSVIDLGMVEDVQVQHGKVTVKLLPTFIGCPALDIIRQRVEQTLLRLEGIEHVNVEFIRHPPWTSDRITEKGREKLKEFGIAPPPRQIGPNGEWHVECPYCGSALTVMENLFGPTACRSIFYCKQCKNPFETMKPVSTWM</sequence>
<accession>A0A023DGX3</accession>
<dbReference type="Proteomes" id="UP000023561">
    <property type="component" value="Unassembled WGS sequence"/>
</dbReference>
<evidence type="ECO:0000259" key="1">
    <source>
        <dbReference type="Pfam" id="PF01883"/>
    </source>
</evidence>
<dbReference type="AlphaFoldDB" id="A0A023DGX3"/>
<evidence type="ECO:0000313" key="4">
    <source>
        <dbReference type="Proteomes" id="UP000023561"/>
    </source>
</evidence>
<proteinExistence type="predicted"/>
<dbReference type="PANTHER" id="PTHR42831:SF3">
    <property type="entry name" value="1,2-PHENYLACETYL-COA EPOXIDASE, SUBUNIT D-RELATED"/>
    <property type="match status" value="1"/>
</dbReference>
<dbReference type="EMBL" id="BAWO01000034">
    <property type="protein sequence ID" value="GAJ40261.1"/>
    <property type="molecule type" value="Genomic_DNA"/>
</dbReference>
<keyword evidence="4" id="KW-1185">Reference proteome</keyword>
<dbReference type="InterPro" id="IPR011883">
    <property type="entry name" value="PaaD-like"/>
</dbReference>
<dbReference type="PANTHER" id="PTHR42831">
    <property type="entry name" value="FE-S PROTEIN MATURATION AUXILIARY FACTOR YITW"/>
    <property type="match status" value="1"/>
</dbReference>
<organism evidence="3 4">
    <name type="scientific">Parageobacillus caldoxylosilyticus NBRC 107762</name>
    <dbReference type="NCBI Taxonomy" id="1220594"/>
    <lineage>
        <taxon>Bacteria</taxon>
        <taxon>Bacillati</taxon>
        <taxon>Bacillota</taxon>
        <taxon>Bacilli</taxon>
        <taxon>Bacillales</taxon>
        <taxon>Anoxybacillaceae</taxon>
        <taxon>Saccharococcus</taxon>
    </lineage>
</organism>
<evidence type="ECO:0000313" key="3">
    <source>
        <dbReference type="EMBL" id="GAJ40261.1"/>
    </source>
</evidence>
<comment type="caution">
    <text evidence="3">The sequence shown here is derived from an EMBL/GenBank/DDBJ whole genome shotgun (WGS) entry which is preliminary data.</text>
</comment>
<dbReference type="InterPro" id="IPR002744">
    <property type="entry name" value="MIP18-like"/>
</dbReference>
<dbReference type="Gene3D" id="3.30.300.130">
    <property type="entry name" value="Fe-S cluster assembly (FSCA)"/>
    <property type="match status" value="1"/>
</dbReference>
<dbReference type="SUPFAM" id="SSF117916">
    <property type="entry name" value="Fe-S cluster assembly (FSCA) domain-like"/>
    <property type="match status" value="1"/>
</dbReference>
<dbReference type="OrthoDB" id="3684942at2"/>
<dbReference type="Pfam" id="PF23451">
    <property type="entry name" value="Zn_ribbon_PaaD"/>
    <property type="match status" value="1"/>
</dbReference>
<protein>
    <submittedName>
        <fullName evidence="3">Phenylacetate-CoA oxygenase PaaJ</fullName>
    </submittedName>
</protein>
<dbReference type="NCBIfam" id="TIGR02159">
    <property type="entry name" value="PA_CoA_Oxy4"/>
    <property type="match status" value="1"/>
</dbReference>